<evidence type="ECO:0000256" key="14">
    <source>
        <dbReference type="SAM" id="MobiDB-lite"/>
    </source>
</evidence>
<dbReference type="AlphaFoldDB" id="A0A0M6YN99"/>
<evidence type="ECO:0000256" key="2">
    <source>
        <dbReference type="ARBA" id="ARBA00004651"/>
    </source>
</evidence>
<dbReference type="PIRSF" id="PIRSF037314">
    <property type="entry name" value="STHK_MctS"/>
    <property type="match status" value="1"/>
</dbReference>
<keyword evidence="4" id="KW-1003">Cell membrane</keyword>
<dbReference type="InterPro" id="IPR036890">
    <property type="entry name" value="HATPase_C_sf"/>
</dbReference>
<organism evidence="18 19">
    <name type="scientific">Jannaschia donghaensis</name>
    <dbReference type="NCBI Taxonomy" id="420998"/>
    <lineage>
        <taxon>Bacteria</taxon>
        <taxon>Pseudomonadati</taxon>
        <taxon>Pseudomonadota</taxon>
        <taxon>Alphaproteobacteria</taxon>
        <taxon>Rhodobacterales</taxon>
        <taxon>Roseobacteraceae</taxon>
        <taxon>Jannaschia</taxon>
    </lineage>
</organism>
<dbReference type="EC" id="2.7.13.3" evidence="3"/>
<dbReference type="STRING" id="420998.JDO7802_03037"/>
<keyword evidence="13 15" id="KW-0472">Membrane</keyword>
<feature type="transmembrane region" description="Helical" evidence="15">
    <location>
        <begin position="210"/>
        <end position="231"/>
    </location>
</feature>
<dbReference type="Gene3D" id="3.30.450.20">
    <property type="entry name" value="PAS domain"/>
    <property type="match status" value="1"/>
</dbReference>
<keyword evidence="8" id="KW-0547">Nucleotide-binding</keyword>
<dbReference type="InterPro" id="IPR011712">
    <property type="entry name" value="Sig_transdc_His_kin_sub3_dim/P"/>
</dbReference>
<dbReference type="SMART" id="SM01049">
    <property type="entry name" value="Cache_2"/>
    <property type="match status" value="1"/>
</dbReference>
<accession>A0A0M6YN99</accession>
<dbReference type="RefSeq" id="WP_055086759.1">
    <property type="nucleotide sequence ID" value="NZ_CXSU01000012.1"/>
</dbReference>
<dbReference type="Gene3D" id="1.20.5.1930">
    <property type="match status" value="1"/>
</dbReference>
<dbReference type="Gene3D" id="3.30.565.10">
    <property type="entry name" value="Histidine kinase-like ATPase, C-terminal domain"/>
    <property type="match status" value="1"/>
</dbReference>
<keyword evidence="11 15" id="KW-1133">Transmembrane helix</keyword>
<evidence type="ECO:0000256" key="1">
    <source>
        <dbReference type="ARBA" id="ARBA00000085"/>
    </source>
</evidence>
<comment type="subcellular location">
    <subcellularLocation>
        <location evidence="2">Cell membrane</location>
        <topology evidence="2">Multi-pass membrane protein</topology>
    </subcellularLocation>
</comment>
<keyword evidence="9 18" id="KW-0418">Kinase</keyword>
<dbReference type="GO" id="GO:0005524">
    <property type="term" value="F:ATP binding"/>
    <property type="evidence" value="ECO:0007669"/>
    <property type="project" value="UniProtKB-KW"/>
</dbReference>
<dbReference type="GO" id="GO:0005886">
    <property type="term" value="C:plasma membrane"/>
    <property type="evidence" value="ECO:0007669"/>
    <property type="project" value="UniProtKB-SubCell"/>
</dbReference>
<dbReference type="CDD" id="cd16917">
    <property type="entry name" value="HATPase_UhpB-NarQ-NarX-like"/>
    <property type="match status" value="1"/>
</dbReference>
<evidence type="ECO:0000256" key="5">
    <source>
        <dbReference type="ARBA" id="ARBA00022553"/>
    </source>
</evidence>
<evidence type="ECO:0000259" key="16">
    <source>
        <dbReference type="SMART" id="SM00387"/>
    </source>
</evidence>
<evidence type="ECO:0000313" key="18">
    <source>
        <dbReference type="EMBL" id="CTQ51003.1"/>
    </source>
</evidence>
<evidence type="ECO:0000256" key="12">
    <source>
        <dbReference type="ARBA" id="ARBA00023012"/>
    </source>
</evidence>
<evidence type="ECO:0000256" key="3">
    <source>
        <dbReference type="ARBA" id="ARBA00012438"/>
    </source>
</evidence>
<name>A0A0M6YN99_9RHOB</name>
<evidence type="ECO:0000256" key="4">
    <source>
        <dbReference type="ARBA" id="ARBA00022475"/>
    </source>
</evidence>
<keyword evidence="19" id="KW-1185">Reference proteome</keyword>
<evidence type="ECO:0000259" key="17">
    <source>
        <dbReference type="SMART" id="SM01049"/>
    </source>
</evidence>
<gene>
    <name evidence="18" type="primary">degS</name>
    <name evidence="18" type="ORF">JDO7802_03037</name>
</gene>
<dbReference type="PANTHER" id="PTHR24421:SF10">
    <property type="entry name" value="NITRATE_NITRITE SENSOR PROTEIN NARQ"/>
    <property type="match status" value="1"/>
</dbReference>
<dbReference type="Pfam" id="PF17200">
    <property type="entry name" value="sCache_2"/>
    <property type="match status" value="1"/>
</dbReference>
<dbReference type="InterPro" id="IPR017171">
    <property type="entry name" value="Sig_transdc_His_kinase_MctS"/>
</dbReference>
<feature type="domain" description="Histidine kinase/HSP90-like ATPase" evidence="16">
    <location>
        <begin position="360"/>
        <end position="453"/>
    </location>
</feature>
<feature type="compositionally biased region" description="Pro residues" evidence="14">
    <location>
        <begin position="467"/>
        <end position="476"/>
    </location>
</feature>
<feature type="domain" description="Single Cache" evidence="17">
    <location>
        <begin position="47"/>
        <end position="138"/>
    </location>
</feature>
<reference evidence="18 19" key="1">
    <citation type="submission" date="2015-07" db="EMBL/GenBank/DDBJ databases">
        <authorList>
            <person name="Noorani M."/>
        </authorList>
    </citation>
    <scope>NUCLEOTIDE SEQUENCE [LARGE SCALE GENOMIC DNA]</scope>
    <source>
        <strain evidence="18 19">CECT 7802</strain>
    </source>
</reference>
<dbReference type="EMBL" id="CXSU01000012">
    <property type="protein sequence ID" value="CTQ51003.1"/>
    <property type="molecule type" value="Genomic_DNA"/>
</dbReference>
<keyword evidence="6 18" id="KW-0808">Transferase</keyword>
<dbReference type="PANTHER" id="PTHR24421">
    <property type="entry name" value="NITRATE/NITRITE SENSOR PROTEIN NARX-RELATED"/>
    <property type="match status" value="1"/>
</dbReference>
<dbReference type="InterPro" id="IPR050482">
    <property type="entry name" value="Sensor_HK_TwoCompSys"/>
</dbReference>
<evidence type="ECO:0000256" key="8">
    <source>
        <dbReference type="ARBA" id="ARBA00022741"/>
    </source>
</evidence>
<evidence type="ECO:0000256" key="13">
    <source>
        <dbReference type="ARBA" id="ARBA00023136"/>
    </source>
</evidence>
<dbReference type="Pfam" id="PF07730">
    <property type="entry name" value="HisKA_3"/>
    <property type="match status" value="1"/>
</dbReference>
<keyword evidence="12" id="KW-0902">Two-component regulatory system</keyword>
<evidence type="ECO:0000256" key="15">
    <source>
        <dbReference type="SAM" id="Phobius"/>
    </source>
</evidence>
<dbReference type="SUPFAM" id="SSF55874">
    <property type="entry name" value="ATPase domain of HSP90 chaperone/DNA topoisomerase II/histidine kinase"/>
    <property type="match status" value="1"/>
</dbReference>
<feature type="region of interest" description="Disordered" evidence="14">
    <location>
        <begin position="455"/>
        <end position="476"/>
    </location>
</feature>
<evidence type="ECO:0000256" key="7">
    <source>
        <dbReference type="ARBA" id="ARBA00022692"/>
    </source>
</evidence>
<sequence length="476" mass="51661">MRLPRPSYGQSLFLLATLPLILAVGAIAVLIAVQSDRAATREIAALEQTMIEAKRRELQNYLQLARTSFITIYGNAAPDDAVAKLRVTQILSAMVYGTDGFFFVYDYDGNNLVAPRQTWLIGRNWLDLSDAGGTPITRTLIDVARQGSGYHSYDWRKPSTGEPAQVLTYVIGLQDWQWAIGTGVWLDDVLAQGDAARADVRARVAAQFRWIGAIALAALLLVFASGFLITVRERRLADAKLKQLTQRVLDTQEEERGRVARELHDSISQLLVGIRYKLELARRLTTKGDAAAAGAVDGAITGLQSALGEVRRISHDLRPGVLDDLGLGPALRTLCEAFEGRTGLTVEFRTVVFRNRLDIDAKTALFRIAQEALTNIERHAGATRVSVRVFGHRRGATLRIEDDGRGMAHATTGSGMGLRNMAERIEQLDGTLTIAAGPGGRGTVIEATVPLSHLLTPGTKSDGVAPAPTPQQPDLG</sequence>
<comment type="catalytic activity">
    <reaction evidence="1">
        <text>ATP + protein L-histidine = ADP + protein N-phospho-L-histidine.</text>
        <dbReference type="EC" id="2.7.13.3"/>
    </reaction>
</comment>
<dbReference type="InterPro" id="IPR003594">
    <property type="entry name" value="HATPase_dom"/>
</dbReference>
<dbReference type="InterPro" id="IPR033480">
    <property type="entry name" value="sCache_2"/>
</dbReference>
<dbReference type="SMART" id="SM00387">
    <property type="entry name" value="HATPase_c"/>
    <property type="match status" value="1"/>
</dbReference>
<dbReference type="GO" id="GO:0046983">
    <property type="term" value="F:protein dimerization activity"/>
    <property type="evidence" value="ECO:0007669"/>
    <property type="project" value="InterPro"/>
</dbReference>
<evidence type="ECO:0000256" key="6">
    <source>
        <dbReference type="ARBA" id="ARBA00022679"/>
    </source>
</evidence>
<protein>
    <recommendedName>
        <fullName evidence="3">histidine kinase</fullName>
        <ecNumber evidence="3">2.7.13.3</ecNumber>
    </recommendedName>
</protein>
<evidence type="ECO:0000256" key="11">
    <source>
        <dbReference type="ARBA" id="ARBA00022989"/>
    </source>
</evidence>
<proteinExistence type="predicted"/>
<dbReference type="Proteomes" id="UP000049222">
    <property type="component" value="Unassembled WGS sequence"/>
</dbReference>
<dbReference type="Pfam" id="PF02518">
    <property type="entry name" value="HATPase_c"/>
    <property type="match status" value="1"/>
</dbReference>
<evidence type="ECO:0000313" key="19">
    <source>
        <dbReference type="Proteomes" id="UP000049222"/>
    </source>
</evidence>
<dbReference type="GO" id="GO:0000155">
    <property type="term" value="F:phosphorelay sensor kinase activity"/>
    <property type="evidence" value="ECO:0007669"/>
    <property type="project" value="InterPro"/>
</dbReference>
<feature type="transmembrane region" description="Helical" evidence="15">
    <location>
        <begin position="12"/>
        <end position="33"/>
    </location>
</feature>
<evidence type="ECO:0000256" key="10">
    <source>
        <dbReference type="ARBA" id="ARBA00022840"/>
    </source>
</evidence>
<keyword evidence="5" id="KW-0597">Phosphoprotein</keyword>
<keyword evidence="7 15" id="KW-0812">Transmembrane</keyword>
<evidence type="ECO:0000256" key="9">
    <source>
        <dbReference type="ARBA" id="ARBA00022777"/>
    </source>
</evidence>
<keyword evidence="10" id="KW-0067">ATP-binding</keyword>